<dbReference type="AlphaFoldDB" id="A0A8S2XBJ9"/>
<evidence type="ECO:0000313" key="1">
    <source>
        <dbReference type="EMBL" id="CAF4465448.1"/>
    </source>
</evidence>
<protein>
    <submittedName>
        <fullName evidence="2">Uncharacterized protein</fullName>
    </submittedName>
</protein>
<dbReference type="EMBL" id="CAJOBJ010077286">
    <property type="protein sequence ID" value="CAF4485630.1"/>
    <property type="molecule type" value="Genomic_DNA"/>
</dbReference>
<dbReference type="EMBL" id="CAJOBI010072746">
    <property type="protein sequence ID" value="CAF4465448.1"/>
    <property type="molecule type" value="Genomic_DNA"/>
</dbReference>
<proteinExistence type="predicted"/>
<dbReference type="Proteomes" id="UP000676336">
    <property type="component" value="Unassembled WGS sequence"/>
</dbReference>
<sequence length="76" mass="8706">MINIDEDFEAIVCLAITPSKNIKWLKVKASICRPQLSLSYQNRLLIENSNPINTLTISDFYLGEHRLIPFELKNTG</sequence>
<evidence type="ECO:0000313" key="4">
    <source>
        <dbReference type="Proteomes" id="UP000681720"/>
    </source>
</evidence>
<dbReference type="EMBL" id="CAJOBJ010076980">
    <property type="protein sequence ID" value="CAF4484152.1"/>
    <property type="molecule type" value="Genomic_DNA"/>
</dbReference>
<feature type="non-terminal residue" evidence="2">
    <location>
        <position position="76"/>
    </location>
</feature>
<evidence type="ECO:0000313" key="2">
    <source>
        <dbReference type="EMBL" id="CAF4484152.1"/>
    </source>
</evidence>
<reference evidence="2" key="1">
    <citation type="submission" date="2021-02" db="EMBL/GenBank/DDBJ databases">
        <authorList>
            <person name="Nowell W R."/>
        </authorList>
    </citation>
    <scope>NUCLEOTIDE SEQUENCE</scope>
</reference>
<dbReference type="Proteomes" id="UP000681720">
    <property type="component" value="Unassembled WGS sequence"/>
</dbReference>
<gene>
    <name evidence="2" type="ORF">GIL414_LOCUS33950</name>
    <name evidence="3" type="ORF">GIL414_LOCUS34013</name>
    <name evidence="1" type="ORF">SMN809_LOCUS33335</name>
</gene>
<accession>A0A8S2XBJ9</accession>
<evidence type="ECO:0000313" key="3">
    <source>
        <dbReference type="EMBL" id="CAF4485630.1"/>
    </source>
</evidence>
<name>A0A8S2XBJ9_9BILA</name>
<organism evidence="2 4">
    <name type="scientific">Rotaria magnacalcarata</name>
    <dbReference type="NCBI Taxonomy" id="392030"/>
    <lineage>
        <taxon>Eukaryota</taxon>
        <taxon>Metazoa</taxon>
        <taxon>Spiralia</taxon>
        <taxon>Gnathifera</taxon>
        <taxon>Rotifera</taxon>
        <taxon>Eurotatoria</taxon>
        <taxon>Bdelloidea</taxon>
        <taxon>Philodinida</taxon>
        <taxon>Philodinidae</taxon>
        <taxon>Rotaria</taxon>
    </lineage>
</organism>
<comment type="caution">
    <text evidence="2">The sequence shown here is derived from an EMBL/GenBank/DDBJ whole genome shotgun (WGS) entry which is preliminary data.</text>
</comment>